<evidence type="ECO:0000256" key="2">
    <source>
        <dbReference type="SAM" id="MobiDB-lite"/>
    </source>
</evidence>
<dbReference type="PANTHER" id="PTHR37915">
    <property type="match status" value="1"/>
</dbReference>
<name>A0A6P7TU16_9MOLL</name>
<protein>
    <submittedName>
        <fullName evidence="4">Myosin-11</fullName>
    </submittedName>
</protein>
<evidence type="ECO:0000313" key="4">
    <source>
        <dbReference type="RefSeq" id="XP_029653365.2"/>
    </source>
</evidence>
<evidence type="ECO:0000313" key="3">
    <source>
        <dbReference type="Proteomes" id="UP000515154"/>
    </source>
</evidence>
<organism evidence="3 4">
    <name type="scientific">Octopus sinensis</name>
    <name type="common">East Asian common octopus</name>
    <dbReference type="NCBI Taxonomy" id="2607531"/>
    <lineage>
        <taxon>Eukaryota</taxon>
        <taxon>Metazoa</taxon>
        <taxon>Spiralia</taxon>
        <taxon>Lophotrochozoa</taxon>
        <taxon>Mollusca</taxon>
        <taxon>Cephalopoda</taxon>
        <taxon>Coleoidea</taxon>
        <taxon>Octopodiformes</taxon>
        <taxon>Octopoda</taxon>
        <taxon>Incirrata</taxon>
        <taxon>Octopodidae</taxon>
        <taxon>Octopus</taxon>
    </lineage>
</organism>
<feature type="compositionally biased region" description="Low complexity" evidence="2">
    <location>
        <begin position="497"/>
        <end position="508"/>
    </location>
</feature>
<feature type="region of interest" description="Disordered" evidence="2">
    <location>
        <begin position="158"/>
        <end position="180"/>
    </location>
</feature>
<accession>A0A6P7TU16</accession>
<dbReference type="KEGG" id="osn:115226510"/>
<feature type="compositionally biased region" description="Basic residues" evidence="2">
    <location>
        <begin position="245"/>
        <end position="254"/>
    </location>
</feature>
<dbReference type="PANTHER" id="PTHR37915:SF3">
    <property type="match status" value="1"/>
</dbReference>
<keyword evidence="3" id="KW-1185">Reference proteome</keyword>
<feature type="compositionally biased region" description="Basic and acidic residues" evidence="2">
    <location>
        <begin position="456"/>
        <end position="475"/>
    </location>
</feature>
<reference evidence="4" key="1">
    <citation type="submission" date="2025-08" db="UniProtKB">
        <authorList>
            <consortium name="RefSeq"/>
        </authorList>
    </citation>
    <scope>IDENTIFICATION</scope>
</reference>
<dbReference type="AlphaFoldDB" id="A0A6P7TU16"/>
<feature type="coiled-coil region" evidence="1">
    <location>
        <begin position="270"/>
        <end position="329"/>
    </location>
</feature>
<feature type="region of interest" description="Disordered" evidence="2">
    <location>
        <begin position="233"/>
        <end position="264"/>
    </location>
</feature>
<feature type="region of interest" description="Disordered" evidence="2">
    <location>
        <begin position="429"/>
        <end position="508"/>
    </location>
</feature>
<keyword evidence="1" id="KW-0175">Coiled coil</keyword>
<dbReference type="RefSeq" id="XP_029653365.2">
    <property type="nucleotide sequence ID" value="XM_029797505.2"/>
</dbReference>
<sequence>MNSTNSSQTRKRSAEKTVLNLASNDLLCSCCLRKQSEAPVEELLKKTSDAILKRRVNETREEIGKIMKRVDNIYGAYLQNQKDVQCLEDADVPSFKCITDIKQLEQILRDQVKKQQYQKQVTVFLVGYSELCNQKYRLLGELQEFFTNQNQQIWSPLLEEEEEGEEEEDEDEEEAEFEVGVEEVEGREKAVVSCDLIDNVTITQEHHVSLSRRLADIKRKMVRHLVMRAGALNDAATGGGGGGGKKTRNRKKVGKPSQQTKDISSLQYRIKQLTSDQEMKQRNLDDLMIQLENKDMECQRIQLESEGRTKELQEQIVQKDRLMSDLKQTVSHLCSKLTNSCFNNETNSNNNNNNSIASSRSIHSLLQENKDSMLDLSEKIQTKQLSYEEALTAAHTDHQSQLEKLQSVHQEEVECLQQEHSNSIEAMMESKTGHKDSSQKGTGAKKTKLTTTKQKSKGELKSSGKTSKTKDKDHTTTPSAQQTSRGGGASKEKSEGSGKASKSQSKQSKVVKATAAATAAASSSAAAVSVVTEMVFDQSVLESLDTFDLSDNESWGRLPVDQMPQRFSQYRWLTMKKLKELDEHLKLTTLRTQRKVESLKSQFQEHRFKWDEERELLHEQVKQLRHLQVTAEKEADNVMSQLEDFISEQEKMESEDMTNERNNILREPKTLMKDFQRISEGNLTSSTETDIRSDAVASMPHIQEGFSADEDDTNANMNNSNMDQPLTTPHSMPCDQAEGMEDVVTIATEETILSLSLPPPSLCSLDMAESADQRQKNLTDGQRPVREMREFVDCGISCKLEAEISEFNSIEEVSLPDVPVIPDAADVRDVGVPIWLTKMVGILTNYKKKMETFLKLQDIDSANDLLSDLDPKASDQKAVTEKLAEDMTLTAEKFLSGKIFT</sequence>
<evidence type="ECO:0000256" key="1">
    <source>
        <dbReference type="SAM" id="Coils"/>
    </source>
</evidence>
<proteinExistence type="predicted"/>
<dbReference type="Proteomes" id="UP000515154">
    <property type="component" value="Linkage group LG30"/>
</dbReference>
<gene>
    <name evidence="4" type="primary">LOC115226510</name>
</gene>